<organism evidence="6 7">
    <name type="scientific">Nocardioides massiliensis</name>
    <dbReference type="NCBI Taxonomy" id="1325935"/>
    <lineage>
        <taxon>Bacteria</taxon>
        <taxon>Bacillati</taxon>
        <taxon>Actinomycetota</taxon>
        <taxon>Actinomycetes</taxon>
        <taxon>Propionibacteriales</taxon>
        <taxon>Nocardioidaceae</taxon>
        <taxon>Nocardioides</taxon>
    </lineage>
</organism>
<protein>
    <submittedName>
        <fullName evidence="6">3-hydroxyisobutyrate dehydrogenase</fullName>
        <ecNumber evidence="6">1.1.1.31</ecNumber>
    </submittedName>
</protein>
<dbReference type="Pfam" id="PF03446">
    <property type="entry name" value="NAD_binding_2"/>
    <property type="match status" value="1"/>
</dbReference>
<dbReference type="GO" id="GO:0008442">
    <property type="term" value="F:3-hydroxyisobutyrate dehydrogenase activity"/>
    <property type="evidence" value="ECO:0007669"/>
    <property type="project" value="UniProtKB-EC"/>
</dbReference>
<dbReference type="SUPFAM" id="SSF51735">
    <property type="entry name" value="NAD(P)-binding Rossmann-fold domains"/>
    <property type="match status" value="1"/>
</dbReference>
<sequence length="291" mass="29882">MTALRVGFVGLGNIGKPMALRLAAADDIELTVFDVAPEPLAELERAGASVADSVAALGVRVDVVCVMVRDDAQVRDVLGELLGVTGDAQTVVIHSTVAPTTAEELADTAARHGVSVLDAPVSGGPMGAADGTLAIMVGADDGAFERAAPALRAMGSKVVHAGPVGAGTRFKLARNMLHFVAFTAATEAQRLAEAAGLDLKALGDVVRHTDAITGGPGAIMHRETAAPLAPDDFWYGVFDHVRALGEKDLGFAIELAEQLGVEVPLAELALERLAPGLGLPPTDPSRTEGEH</sequence>
<dbReference type="PANTHER" id="PTHR43060">
    <property type="entry name" value="3-HYDROXYISOBUTYRATE DEHYDROGENASE-LIKE 1, MITOCHONDRIAL-RELATED"/>
    <property type="match status" value="1"/>
</dbReference>
<comment type="similarity">
    <text evidence="1">Belongs to the HIBADH-related family.</text>
</comment>
<dbReference type="Gene3D" id="1.10.1040.10">
    <property type="entry name" value="N-(1-d-carboxylethyl)-l-norvaline Dehydrogenase, domain 2"/>
    <property type="match status" value="1"/>
</dbReference>
<proteinExistence type="inferred from homology"/>
<dbReference type="PANTHER" id="PTHR43060:SF15">
    <property type="entry name" value="3-HYDROXYISOBUTYRATE DEHYDROGENASE-LIKE 1, MITOCHONDRIAL-RELATED"/>
    <property type="match status" value="1"/>
</dbReference>
<evidence type="ECO:0000259" key="5">
    <source>
        <dbReference type="Pfam" id="PF14833"/>
    </source>
</evidence>
<feature type="domain" description="6-phosphogluconate dehydrogenase NADP-binding" evidence="4">
    <location>
        <begin position="5"/>
        <end position="162"/>
    </location>
</feature>
<dbReference type="InterPro" id="IPR036291">
    <property type="entry name" value="NAD(P)-bd_dom_sf"/>
</dbReference>
<dbReference type="RefSeq" id="WP_246360487.1">
    <property type="nucleotide sequence ID" value="NZ_CCXJ01000611.1"/>
</dbReference>
<dbReference type="Proteomes" id="UP001240447">
    <property type="component" value="Unassembled WGS sequence"/>
</dbReference>
<evidence type="ECO:0000256" key="1">
    <source>
        <dbReference type="ARBA" id="ARBA00009080"/>
    </source>
</evidence>
<keyword evidence="3" id="KW-0520">NAD</keyword>
<feature type="domain" description="3-hydroxyisobutyrate dehydrogenase-like NAD-binding" evidence="5">
    <location>
        <begin position="165"/>
        <end position="272"/>
    </location>
</feature>
<keyword evidence="2 6" id="KW-0560">Oxidoreductase</keyword>
<dbReference type="InterPro" id="IPR029154">
    <property type="entry name" value="HIBADH-like_NADP-bd"/>
</dbReference>
<dbReference type="InterPro" id="IPR006115">
    <property type="entry name" value="6PGDH_NADP-bd"/>
</dbReference>
<evidence type="ECO:0000313" key="6">
    <source>
        <dbReference type="EMBL" id="MDP9820663.1"/>
    </source>
</evidence>
<evidence type="ECO:0000259" key="4">
    <source>
        <dbReference type="Pfam" id="PF03446"/>
    </source>
</evidence>
<evidence type="ECO:0000256" key="3">
    <source>
        <dbReference type="ARBA" id="ARBA00023027"/>
    </source>
</evidence>
<comment type="caution">
    <text evidence="6">The sequence shown here is derived from an EMBL/GenBank/DDBJ whole genome shotgun (WGS) entry which is preliminary data.</text>
</comment>
<dbReference type="InterPro" id="IPR013328">
    <property type="entry name" value="6PGD_dom2"/>
</dbReference>
<dbReference type="Gene3D" id="3.40.50.720">
    <property type="entry name" value="NAD(P)-binding Rossmann-like Domain"/>
    <property type="match status" value="1"/>
</dbReference>
<dbReference type="PIRSF" id="PIRSF000103">
    <property type="entry name" value="HIBADH"/>
    <property type="match status" value="1"/>
</dbReference>
<dbReference type="Pfam" id="PF14833">
    <property type="entry name" value="NAD_binding_11"/>
    <property type="match status" value="1"/>
</dbReference>
<reference evidence="6 7" key="1">
    <citation type="submission" date="2023-07" db="EMBL/GenBank/DDBJ databases">
        <title>Sequencing the genomes of 1000 actinobacteria strains.</title>
        <authorList>
            <person name="Klenk H.-P."/>
        </authorList>
    </citation>
    <scope>NUCLEOTIDE SEQUENCE [LARGE SCALE GENOMIC DNA]</scope>
    <source>
        <strain evidence="6 7">GD13</strain>
    </source>
</reference>
<gene>
    <name evidence="6" type="ORF">J2S59_000472</name>
</gene>
<dbReference type="InterPro" id="IPR015815">
    <property type="entry name" value="HIBADH-related"/>
</dbReference>
<dbReference type="EMBL" id="JAUSQM010000001">
    <property type="protein sequence ID" value="MDP9820663.1"/>
    <property type="molecule type" value="Genomic_DNA"/>
</dbReference>
<dbReference type="SUPFAM" id="SSF48179">
    <property type="entry name" value="6-phosphogluconate dehydrogenase C-terminal domain-like"/>
    <property type="match status" value="1"/>
</dbReference>
<evidence type="ECO:0000313" key="7">
    <source>
        <dbReference type="Proteomes" id="UP001240447"/>
    </source>
</evidence>
<dbReference type="EC" id="1.1.1.31" evidence="6"/>
<name>A0ABT9NJS1_9ACTN</name>
<accession>A0ABT9NJS1</accession>
<dbReference type="InterPro" id="IPR008927">
    <property type="entry name" value="6-PGluconate_DH-like_C_sf"/>
</dbReference>
<keyword evidence="7" id="KW-1185">Reference proteome</keyword>
<evidence type="ECO:0000256" key="2">
    <source>
        <dbReference type="ARBA" id="ARBA00023002"/>
    </source>
</evidence>